<dbReference type="RefSeq" id="WP_184478752.1">
    <property type="nucleotide sequence ID" value="NZ_JACHIV010000001.1"/>
</dbReference>
<evidence type="ECO:0000256" key="1">
    <source>
        <dbReference type="ARBA" id="ARBA00023002"/>
    </source>
</evidence>
<dbReference type="InterPro" id="IPR016166">
    <property type="entry name" value="FAD-bd_PCMH"/>
</dbReference>
<keyword evidence="4" id="KW-1185">Reference proteome</keyword>
<dbReference type="EMBL" id="JACHIV010000001">
    <property type="protein sequence ID" value="MBB5069002.1"/>
    <property type="molecule type" value="Genomic_DNA"/>
</dbReference>
<comment type="caution">
    <text evidence="3">The sequence shown here is derived from an EMBL/GenBank/DDBJ whole genome shotgun (WGS) entry which is preliminary data.</text>
</comment>
<dbReference type="Gene3D" id="3.30.465.10">
    <property type="match status" value="1"/>
</dbReference>
<dbReference type="GO" id="GO:0071949">
    <property type="term" value="F:FAD binding"/>
    <property type="evidence" value="ECO:0007669"/>
    <property type="project" value="InterPro"/>
</dbReference>
<reference evidence="3 4" key="1">
    <citation type="submission" date="2020-08" db="EMBL/GenBank/DDBJ databases">
        <title>Sequencing the genomes of 1000 actinobacteria strains.</title>
        <authorList>
            <person name="Klenk H.-P."/>
        </authorList>
    </citation>
    <scope>NUCLEOTIDE SEQUENCE [LARGE SCALE GENOMIC DNA]</scope>
    <source>
        <strain evidence="3 4">DSM 45582</strain>
    </source>
</reference>
<dbReference type="EC" id="1.1.3.41" evidence="3"/>
<evidence type="ECO:0000313" key="4">
    <source>
        <dbReference type="Proteomes" id="UP000580474"/>
    </source>
</evidence>
<accession>A0A840NIK1</accession>
<dbReference type="AlphaFoldDB" id="A0A840NIK1"/>
<dbReference type="InterPro" id="IPR006094">
    <property type="entry name" value="Oxid_FAD_bind_N"/>
</dbReference>
<sequence length="447" mass="48296">MPRRAVIRTNWSGNYAYRAPRFAEPRGLDELAEAVTTGDRVRVAGTGHTFNGIADSADLRISLAAMPTGIEIDSARRVVSVTGPVRYRELAEHLHARGWALANLASLPDLSVVGAISTGTHGSGSRLRGLASDVRALEVLTARGELRELREGDAEFPGAVVGLGALGVITRLELAVEPAYQVTQHVYGSMPWTALPGELGALLASGYSVSLFTDFDDAGVRQGVVKERDGIPHEAGPFDRVGVGLVDGPRHPMAGGPAENVTVQAAPGPWHERLPHFRAGRTPSSGAEIQSEYLVGAEHAAAAVEALREAGPAFAPVLLVSELRSVAADDRWLSPAWERDSLAIHFTWRLDQSAVEAALPSVEAALAPFGARPHWGKVWAMGPDVLAERYPRLPDFRALAERWDPDHRFRNDFLDHHVFDQSNRTTGGFSVVFSRGQQFCVWSQSEN</sequence>
<evidence type="ECO:0000313" key="3">
    <source>
        <dbReference type="EMBL" id="MBB5069002.1"/>
    </source>
</evidence>
<dbReference type="Pfam" id="PF04030">
    <property type="entry name" value="ALO"/>
    <property type="match status" value="1"/>
</dbReference>
<dbReference type="GO" id="GO:0080049">
    <property type="term" value="F:L-gulono-1,4-lactone dehydrogenase activity"/>
    <property type="evidence" value="ECO:0007669"/>
    <property type="project" value="TreeGrafter"/>
</dbReference>
<dbReference type="PANTHER" id="PTHR43762:SF1">
    <property type="entry name" value="D-ARABINONO-1,4-LACTONE OXIDASE"/>
    <property type="match status" value="1"/>
</dbReference>
<feature type="domain" description="FAD-binding PCMH-type" evidence="2">
    <location>
        <begin position="15"/>
        <end position="179"/>
    </location>
</feature>
<dbReference type="InterPro" id="IPR016169">
    <property type="entry name" value="FAD-bd_PCMH_sub2"/>
</dbReference>
<protein>
    <submittedName>
        <fullName evidence="3">Xylitol oxidase</fullName>
        <ecNumber evidence="3">1.1.3.41</ecNumber>
    </submittedName>
</protein>
<dbReference type="InterPro" id="IPR007173">
    <property type="entry name" value="ALO_C"/>
</dbReference>
<gene>
    <name evidence="3" type="ORF">BJ969_002090</name>
</gene>
<dbReference type="InterPro" id="IPR016167">
    <property type="entry name" value="FAD-bd_PCMH_sub1"/>
</dbReference>
<dbReference type="PROSITE" id="PS51387">
    <property type="entry name" value="FAD_PCMH"/>
    <property type="match status" value="1"/>
</dbReference>
<dbReference type="InterPro" id="IPR010031">
    <property type="entry name" value="FAD_lactone_oxidase-like"/>
</dbReference>
<dbReference type="SUPFAM" id="SSF56176">
    <property type="entry name" value="FAD-binding/transporter-associated domain-like"/>
    <property type="match status" value="1"/>
</dbReference>
<dbReference type="GO" id="GO:0016020">
    <property type="term" value="C:membrane"/>
    <property type="evidence" value="ECO:0007669"/>
    <property type="project" value="InterPro"/>
</dbReference>
<dbReference type="InterPro" id="IPR036318">
    <property type="entry name" value="FAD-bd_PCMH-like_sf"/>
</dbReference>
<keyword evidence="1 3" id="KW-0560">Oxidoreductase</keyword>
<dbReference type="InterPro" id="IPR016171">
    <property type="entry name" value="Vanillyl_alc_oxidase_C-sub2"/>
</dbReference>
<dbReference type="Pfam" id="PF01565">
    <property type="entry name" value="FAD_binding_4"/>
    <property type="match status" value="1"/>
</dbReference>
<dbReference type="Gene3D" id="3.30.43.10">
    <property type="entry name" value="Uridine Diphospho-n-acetylenolpyruvylglucosamine Reductase, domain 2"/>
    <property type="match status" value="1"/>
</dbReference>
<dbReference type="GO" id="GO:0050582">
    <property type="term" value="F:xylitol oxidase activity"/>
    <property type="evidence" value="ECO:0007669"/>
    <property type="project" value="UniProtKB-EC"/>
</dbReference>
<organism evidence="3 4">
    <name type="scientific">Saccharopolyspora gloriosae</name>
    <dbReference type="NCBI Taxonomy" id="455344"/>
    <lineage>
        <taxon>Bacteria</taxon>
        <taxon>Bacillati</taxon>
        <taxon>Actinomycetota</taxon>
        <taxon>Actinomycetes</taxon>
        <taxon>Pseudonocardiales</taxon>
        <taxon>Pseudonocardiaceae</taxon>
        <taxon>Saccharopolyspora</taxon>
    </lineage>
</organism>
<evidence type="ECO:0000259" key="2">
    <source>
        <dbReference type="PROSITE" id="PS51387"/>
    </source>
</evidence>
<dbReference type="GO" id="GO:0003885">
    <property type="term" value="F:D-arabinono-1,4-lactone oxidase activity"/>
    <property type="evidence" value="ECO:0007669"/>
    <property type="project" value="InterPro"/>
</dbReference>
<dbReference type="Proteomes" id="UP000580474">
    <property type="component" value="Unassembled WGS sequence"/>
</dbReference>
<dbReference type="Gene3D" id="1.10.45.10">
    <property type="entry name" value="Vanillyl-alcohol Oxidase, Chain A, domain 4"/>
    <property type="match status" value="1"/>
</dbReference>
<name>A0A840NIK1_9PSEU</name>
<proteinExistence type="predicted"/>
<dbReference type="PANTHER" id="PTHR43762">
    <property type="entry name" value="L-GULONOLACTONE OXIDASE"/>
    <property type="match status" value="1"/>
</dbReference>
<dbReference type="Gene3D" id="3.30.70.2530">
    <property type="match status" value="1"/>
</dbReference>
<dbReference type="Gene3D" id="3.30.70.2520">
    <property type="match status" value="1"/>
</dbReference>